<dbReference type="InterPro" id="IPR023753">
    <property type="entry name" value="FAD/NAD-binding_dom"/>
</dbReference>
<dbReference type="PRINTS" id="PR00368">
    <property type="entry name" value="FADPNR"/>
</dbReference>
<dbReference type="PANTHER" id="PTHR42913:SF3">
    <property type="entry name" value="64 KDA MITOCHONDRIAL NADH DEHYDROGENASE (EUROFUNG)"/>
    <property type="match status" value="1"/>
</dbReference>
<comment type="caution">
    <text evidence="7">The sequence shown here is derived from an EMBL/GenBank/DDBJ whole genome shotgun (WGS) entry which is preliminary data.</text>
</comment>
<proteinExistence type="inferred from homology"/>
<comment type="cofactor">
    <cofactor evidence="1">
        <name>FAD</name>
        <dbReference type="ChEBI" id="CHEBI:57692"/>
    </cofactor>
</comment>
<dbReference type="Proteomes" id="UP000253303">
    <property type="component" value="Unassembled WGS sequence"/>
</dbReference>
<protein>
    <submittedName>
        <fullName evidence="7">Dehydrogenase</fullName>
    </submittedName>
</protein>
<dbReference type="Pfam" id="PF07992">
    <property type="entry name" value="Pyr_redox_2"/>
    <property type="match status" value="1"/>
</dbReference>
<evidence type="ECO:0000259" key="6">
    <source>
        <dbReference type="Pfam" id="PF07992"/>
    </source>
</evidence>
<evidence type="ECO:0000313" key="8">
    <source>
        <dbReference type="Proteomes" id="UP000253303"/>
    </source>
</evidence>
<evidence type="ECO:0000256" key="3">
    <source>
        <dbReference type="ARBA" id="ARBA00022630"/>
    </source>
</evidence>
<evidence type="ECO:0000256" key="1">
    <source>
        <dbReference type="ARBA" id="ARBA00001974"/>
    </source>
</evidence>
<dbReference type="SUPFAM" id="SSF51905">
    <property type="entry name" value="FAD/NAD(P)-binding domain"/>
    <property type="match status" value="1"/>
</dbReference>
<evidence type="ECO:0000256" key="2">
    <source>
        <dbReference type="ARBA" id="ARBA00005272"/>
    </source>
</evidence>
<dbReference type="PRINTS" id="PR00469">
    <property type="entry name" value="PNDRDTASEII"/>
</dbReference>
<name>A0A366M5M7_9ACTN</name>
<organism evidence="7 8">
    <name type="scientific">Spongiactinospora rosea</name>
    <dbReference type="NCBI Taxonomy" id="2248750"/>
    <lineage>
        <taxon>Bacteria</taxon>
        <taxon>Bacillati</taxon>
        <taxon>Actinomycetota</taxon>
        <taxon>Actinomycetes</taxon>
        <taxon>Streptosporangiales</taxon>
        <taxon>Streptosporangiaceae</taxon>
        <taxon>Spongiactinospora</taxon>
    </lineage>
</organism>
<sequence>MTDATTDPIDVLVIGGGFAGVWSAAAATRVSGENGAALSVALVAPGDDMVIRPRLYEADPHEMRVPLSRVLGPIGVTHVPATVTGIDTARRTVTATGRDGEVRTLGYRRLVLATGSRLRPAEIPGAEHLHNVDGLDGAVALDRHLRDLPEGPGRRTAVVVGAGFTGLEVATELVTRLGEGARIVLVERADAVGPDLGPGPRPAILEALEQLGIEVRLGQSVASVEPGVVRLTDGTEIAADTVVWTAGVQASPLTGEIAGRRDRLNRLFVDEHLRVPESAEVFAAGDTAAATAEEGHLVLQSCQHAIPLGKYAGHNAAADLLDLPLASFDPAPYATCVDLGPAGAVLTSGWERTVVNTGDAAKQRKMTTNRERIYPPLDDAAEILRVADFRVGVRPPAARI</sequence>
<keyword evidence="3" id="KW-0285">Flavoprotein</keyword>
<dbReference type="GO" id="GO:0019646">
    <property type="term" value="P:aerobic electron transport chain"/>
    <property type="evidence" value="ECO:0007669"/>
    <property type="project" value="TreeGrafter"/>
</dbReference>
<dbReference type="RefSeq" id="WP_113979986.1">
    <property type="nucleotide sequence ID" value="NZ_QMEY01000002.1"/>
</dbReference>
<dbReference type="EMBL" id="QMEY01000002">
    <property type="protein sequence ID" value="RBQ21030.1"/>
    <property type="molecule type" value="Genomic_DNA"/>
</dbReference>
<keyword evidence="4" id="KW-0274">FAD</keyword>
<keyword evidence="8" id="KW-1185">Reference proteome</keyword>
<dbReference type="OrthoDB" id="9781621at2"/>
<dbReference type="InterPro" id="IPR051169">
    <property type="entry name" value="NADH-Q_oxidoreductase"/>
</dbReference>
<comment type="similarity">
    <text evidence="2">Belongs to the NADH dehydrogenase family.</text>
</comment>
<evidence type="ECO:0000256" key="5">
    <source>
        <dbReference type="ARBA" id="ARBA00023002"/>
    </source>
</evidence>
<dbReference type="PANTHER" id="PTHR42913">
    <property type="entry name" value="APOPTOSIS-INDUCING FACTOR 1"/>
    <property type="match status" value="1"/>
</dbReference>
<dbReference type="GO" id="GO:0003955">
    <property type="term" value="F:NAD(P)H dehydrogenase (quinone) activity"/>
    <property type="evidence" value="ECO:0007669"/>
    <property type="project" value="TreeGrafter"/>
</dbReference>
<feature type="domain" description="FAD/NAD(P)-binding" evidence="6">
    <location>
        <begin position="10"/>
        <end position="306"/>
    </location>
</feature>
<gene>
    <name evidence="7" type="ORF">DP939_08225</name>
</gene>
<dbReference type="AlphaFoldDB" id="A0A366M5M7"/>
<dbReference type="InterPro" id="IPR036188">
    <property type="entry name" value="FAD/NAD-bd_sf"/>
</dbReference>
<keyword evidence="5" id="KW-0560">Oxidoreductase</keyword>
<reference evidence="7 8" key="1">
    <citation type="submission" date="2018-06" db="EMBL/GenBank/DDBJ databases">
        <title>Sphaerisporangium craniellae sp. nov., isolated from a marine sponge in the South China Sea.</title>
        <authorList>
            <person name="Li L."/>
        </authorList>
    </citation>
    <scope>NUCLEOTIDE SEQUENCE [LARGE SCALE GENOMIC DNA]</scope>
    <source>
        <strain evidence="7 8">LHW63015</strain>
    </source>
</reference>
<dbReference type="Gene3D" id="3.50.50.100">
    <property type="match status" value="1"/>
</dbReference>
<accession>A0A366M5M7</accession>
<evidence type="ECO:0000313" key="7">
    <source>
        <dbReference type="EMBL" id="RBQ21030.1"/>
    </source>
</evidence>
<evidence type="ECO:0000256" key="4">
    <source>
        <dbReference type="ARBA" id="ARBA00022827"/>
    </source>
</evidence>